<gene>
    <name evidence="7" type="ORF">FHR75_002306</name>
</gene>
<feature type="transmembrane region" description="Helical" evidence="5">
    <location>
        <begin position="387"/>
        <end position="406"/>
    </location>
</feature>
<evidence type="ECO:0000256" key="2">
    <source>
        <dbReference type="ARBA" id="ARBA00022692"/>
    </source>
</evidence>
<accession>A0A7W4TM55</accession>
<dbReference type="GO" id="GO:0005886">
    <property type="term" value="C:plasma membrane"/>
    <property type="evidence" value="ECO:0007669"/>
    <property type="project" value="UniProtKB-SubCell"/>
</dbReference>
<feature type="transmembrane region" description="Helical" evidence="5">
    <location>
        <begin position="116"/>
        <end position="135"/>
    </location>
</feature>
<dbReference type="PROSITE" id="PS50850">
    <property type="entry name" value="MFS"/>
    <property type="match status" value="1"/>
</dbReference>
<feature type="transmembrane region" description="Helical" evidence="5">
    <location>
        <begin position="58"/>
        <end position="76"/>
    </location>
</feature>
<evidence type="ECO:0000256" key="5">
    <source>
        <dbReference type="SAM" id="Phobius"/>
    </source>
</evidence>
<keyword evidence="4 5" id="KW-0472">Membrane</keyword>
<organism evidence="7 8">
    <name type="scientific">Kineococcus radiotolerans</name>
    <dbReference type="NCBI Taxonomy" id="131568"/>
    <lineage>
        <taxon>Bacteria</taxon>
        <taxon>Bacillati</taxon>
        <taxon>Actinomycetota</taxon>
        <taxon>Actinomycetes</taxon>
        <taxon>Kineosporiales</taxon>
        <taxon>Kineosporiaceae</taxon>
        <taxon>Kineococcus</taxon>
    </lineage>
</organism>
<dbReference type="InterPro" id="IPR011701">
    <property type="entry name" value="MFS"/>
</dbReference>
<feature type="transmembrane region" description="Helical" evidence="5">
    <location>
        <begin position="147"/>
        <end position="167"/>
    </location>
</feature>
<keyword evidence="2 5" id="KW-0812">Transmembrane</keyword>
<dbReference type="Proteomes" id="UP000533269">
    <property type="component" value="Unassembled WGS sequence"/>
</dbReference>
<dbReference type="AlphaFoldDB" id="A0A7W4TM55"/>
<dbReference type="InterPro" id="IPR036259">
    <property type="entry name" value="MFS_trans_sf"/>
</dbReference>
<dbReference type="GO" id="GO:0022857">
    <property type="term" value="F:transmembrane transporter activity"/>
    <property type="evidence" value="ECO:0007669"/>
    <property type="project" value="InterPro"/>
</dbReference>
<comment type="caution">
    <text evidence="7">The sequence shown here is derived from an EMBL/GenBank/DDBJ whole genome shotgun (WGS) entry which is preliminary data.</text>
</comment>
<dbReference type="Gene3D" id="1.20.1250.20">
    <property type="entry name" value="MFS general substrate transporter like domains"/>
    <property type="match status" value="2"/>
</dbReference>
<proteinExistence type="predicted"/>
<feature type="transmembrane region" description="Helical" evidence="5">
    <location>
        <begin position="254"/>
        <end position="272"/>
    </location>
</feature>
<feature type="transmembrane region" description="Helical" evidence="5">
    <location>
        <begin position="21"/>
        <end position="38"/>
    </location>
</feature>
<feature type="transmembrane region" description="Helical" evidence="5">
    <location>
        <begin position="327"/>
        <end position="345"/>
    </location>
</feature>
<dbReference type="CDD" id="cd17353">
    <property type="entry name" value="MFS_OFA_like"/>
    <property type="match status" value="1"/>
</dbReference>
<dbReference type="InterPro" id="IPR050327">
    <property type="entry name" value="Proton-linked_MCT"/>
</dbReference>
<keyword evidence="3 5" id="KW-1133">Transmembrane helix</keyword>
<feature type="domain" description="Major facilitator superfamily (MFS) profile" evidence="6">
    <location>
        <begin position="1"/>
        <end position="450"/>
    </location>
</feature>
<dbReference type="InterPro" id="IPR020846">
    <property type="entry name" value="MFS_dom"/>
</dbReference>
<reference evidence="7 8" key="2">
    <citation type="submission" date="2020-08" db="EMBL/GenBank/DDBJ databases">
        <authorList>
            <person name="Partida-Martinez L."/>
            <person name="Huntemann M."/>
            <person name="Clum A."/>
            <person name="Wang J."/>
            <person name="Palaniappan K."/>
            <person name="Ritter S."/>
            <person name="Chen I.-M."/>
            <person name="Stamatis D."/>
            <person name="Reddy T."/>
            <person name="O'Malley R."/>
            <person name="Daum C."/>
            <person name="Shapiro N."/>
            <person name="Ivanova N."/>
            <person name="Kyrpides N."/>
            <person name="Woyke T."/>
        </authorList>
    </citation>
    <scope>NUCLEOTIDE SEQUENCE [LARGE SCALE GENOMIC DNA]</scope>
    <source>
        <strain evidence="7 8">AS2.23</strain>
    </source>
</reference>
<evidence type="ECO:0000313" key="7">
    <source>
        <dbReference type="EMBL" id="MBB2901491.1"/>
    </source>
</evidence>
<feature type="transmembrane region" description="Helical" evidence="5">
    <location>
        <begin position="88"/>
        <end position="110"/>
    </location>
</feature>
<dbReference type="PANTHER" id="PTHR11360">
    <property type="entry name" value="MONOCARBOXYLATE TRANSPORTER"/>
    <property type="match status" value="1"/>
</dbReference>
<comment type="subcellular location">
    <subcellularLocation>
        <location evidence="1">Cell membrane</location>
        <topology evidence="1">Multi-pass membrane protein</topology>
    </subcellularLocation>
</comment>
<feature type="transmembrane region" description="Helical" evidence="5">
    <location>
        <begin position="292"/>
        <end position="315"/>
    </location>
</feature>
<dbReference type="SUPFAM" id="SSF103473">
    <property type="entry name" value="MFS general substrate transporter"/>
    <property type="match status" value="1"/>
</dbReference>
<name>A0A7W4TM55_KINRA</name>
<dbReference type="RefSeq" id="WP_183391583.1">
    <property type="nucleotide sequence ID" value="NZ_JACHVY010000002.1"/>
</dbReference>
<evidence type="ECO:0000313" key="8">
    <source>
        <dbReference type="Proteomes" id="UP000533269"/>
    </source>
</evidence>
<evidence type="ECO:0000256" key="4">
    <source>
        <dbReference type="ARBA" id="ARBA00023136"/>
    </source>
</evidence>
<feature type="transmembrane region" description="Helical" evidence="5">
    <location>
        <begin position="426"/>
        <end position="445"/>
    </location>
</feature>
<evidence type="ECO:0000256" key="1">
    <source>
        <dbReference type="ARBA" id="ARBA00004651"/>
    </source>
</evidence>
<dbReference type="Pfam" id="PF07690">
    <property type="entry name" value="MFS_1"/>
    <property type="match status" value="1"/>
</dbReference>
<protein>
    <submittedName>
        <fullName evidence="7">MFS family permease</fullName>
    </submittedName>
</protein>
<reference evidence="7 8" key="1">
    <citation type="submission" date="2020-08" db="EMBL/GenBank/DDBJ databases">
        <title>The Agave Microbiome: Exploring the role of microbial communities in plant adaptations to desert environments.</title>
        <authorList>
            <person name="Partida-Martinez L.P."/>
        </authorList>
    </citation>
    <scope>NUCLEOTIDE SEQUENCE [LARGE SCALE GENOMIC DNA]</scope>
    <source>
        <strain evidence="7 8">AS2.23</strain>
    </source>
</reference>
<sequence length="464" mass="48408">MSVLGVLDRQRIVAPPGFNRWLVPPAALAVHLCIGQVYATSVYKTALVQHFDVSQTRIGLVFSIAIVMLGLSAAVCGTWVDRSGPRKAMAASAACWVTGYLVGALGIAIGQLWLLYLGYGVIGGIGLGIGYISPVSTLIKWFPDRPGLATGMAIMGFGGGALIASPLSTRLLSAYDPAYDSTVAGSAPAGSAVALLFLTFAVVHALLMSYGAATIRVPAEGWAPAGFDPATVKRRSMVTTASVSARNAIRTPQFYLLWIVLFCNVTAGIGILEQASPMIQDFFRGDDGVSTVTVAAAGGFVGLLSMANMAGRFVWSSTSDVIGRKPIYVVYLGVGLVTYFLLATFGQVSTALFVLFAAIILSFYGGGFATVPAYLRDLFGTFQVGAIHGRLLTAWSAAGIAGPLIVNGFLDAQGDPGNLTAGAYRPALLTMVAVLAVGFVANLLVRPVAERFHEPARPAEGSAR</sequence>
<dbReference type="EMBL" id="JACHVY010000002">
    <property type="protein sequence ID" value="MBB2901491.1"/>
    <property type="molecule type" value="Genomic_DNA"/>
</dbReference>
<evidence type="ECO:0000256" key="3">
    <source>
        <dbReference type="ARBA" id="ARBA00022989"/>
    </source>
</evidence>
<evidence type="ECO:0000259" key="6">
    <source>
        <dbReference type="PROSITE" id="PS50850"/>
    </source>
</evidence>
<feature type="transmembrane region" description="Helical" evidence="5">
    <location>
        <begin position="351"/>
        <end position="375"/>
    </location>
</feature>
<feature type="transmembrane region" description="Helical" evidence="5">
    <location>
        <begin position="187"/>
        <end position="207"/>
    </location>
</feature>
<dbReference type="PANTHER" id="PTHR11360:SF317">
    <property type="entry name" value="MAJOR FACILITATOR SUPERFAMILY (MFS) PROFILE DOMAIN-CONTAINING PROTEIN-RELATED"/>
    <property type="match status" value="1"/>
</dbReference>